<accession>A0A382UFI7</accession>
<dbReference type="EMBL" id="UINC01143858">
    <property type="protein sequence ID" value="SVD33026.1"/>
    <property type="molecule type" value="Genomic_DNA"/>
</dbReference>
<protein>
    <submittedName>
        <fullName evidence="1">Uncharacterized protein</fullName>
    </submittedName>
</protein>
<proteinExistence type="predicted"/>
<organism evidence="1">
    <name type="scientific">marine metagenome</name>
    <dbReference type="NCBI Taxonomy" id="408172"/>
    <lineage>
        <taxon>unclassified sequences</taxon>
        <taxon>metagenomes</taxon>
        <taxon>ecological metagenomes</taxon>
    </lineage>
</organism>
<sequence length="36" mass="3762">MRGALLLGLALLAVGCAEPTPRNLDELPIEGPSPYN</sequence>
<evidence type="ECO:0000313" key="1">
    <source>
        <dbReference type="EMBL" id="SVD33026.1"/>
    </source>
</evidence>
<reference evidence="1" key="1">
    <citation type="submission" date="2018-05" db="EMBL/GenBank/DDBJ databases">
        <authorList>
            <person name="Lanie J.A."/>
            <person name="Ng W.-L."/>
            <person name="Kazmierczak K.M."/>
            <person name="Andrzejewski T.M."/>
            <person name="Davidsen T.M."/>
            <person name="Wayne K.J."/>
            <person name="Tettelin H."/>
            <person name="Glass J.I."/>
            <person name="Rusch D."/>
            <person name="Podicherti R."/>
            <person name="Tsui H.-C.T."/>
            <person name="Winkler M.E."/>
        </authorList>
    </citation>
    <scope>NUCLEOTIDE SEQUENCE</scope>
</reference>
<dbReference type="AlphaFoldDB" id="A0A382UFI7"/>
<gene>
    <name evidence="1" type="ORF">METZ01_LOCUS385880</name>
</gene>
<feature type="non-terminal residue" evidence="1">
    <location>
        <position position="36"/>
    </location>
</feature>
<dbReference type="PROSITE" id="PS51257">
    <property type="entry name" value="PROKAR_LIPOPROTEIN"/>
    <property type="match status" value="1"/>
</dbReference>
<name>A0A382UFI7_9ZZZZ</name>